<protein>
    <submittedName>
        <fullName evidence="3">Esterase-like activity of phytase family protein</fullName>
    </submittedName>
</protein>
<feature type="signal peptide" evidence="1">
    <location>
        <begin position="1"/>
        <end position="24"/>
    </location>
</feature>
<keyword evidence="1" id="KW-0732">Signal</keyword>
<proteinExistence type="predicted"/>
<feature type="chain" id="PRO_5020935656" evidence="1">
    <location>
        <begin position="25"/>
        <end position="295"/>
    </location>
</feature>
<dbReference type="RefSeq" id="WP_133342259.1">
    <property type="nucleotide sequence ID" value="NZ_SMZO01000012.1"/>
</dbReference>
<dbReference type="EMBL" id="SMZO01000012">
    <property type="protein sequence ID" value="TDL89238.1"/>
    <property type="molecule type" value="Genomic_DNA"/>
</dbReference>
<keyword evidence="4" id="KW-1185">Reference proteome</keyword>
<dbReference type="Proteomes" id="UP000294562">
    <property type="component" value="Unassembled WGS sequence"/>
</dbReference>
<reference evidence="3 4" key="1">
    <citation type="submission" date="2019-03" db="EMBL/GenBank/DDBJ databases">
        <title>Rhodobacteraceae bacterium SM1902, a new member of the family Rhodobacteraceae isolated from Yantai.</title>
        <authorList>
            <person name="Sun Y."/>
        </authorList>
    </citation>
    <scope>NUCLEOTIDE SEQUENCE [LARGE SCALE GENOMIC DNA]</scope>
    <source>
        <strain evidence="3 4">SM1902</strain>
    </source>
</reference>
<comment type="caution">
    <text evidence="3">The sequence shown here is derived from an EMBL/GenBank/DDBJ whole genome shotgun (WGS) entry which is preliminary data.</text>
</comment>
<gene>
    <name evidence="3" type="ORF">E2L05_07245</name>
</gene>
<evidence type="ECO:0000259" key="2">
    <source>
        <dbReference type="Pfam" id="PF13449"/>
    </source>
</evidence>
<dbReference type="InterPro" id="IPR027372">
    <property type="entry name" value="Phytase-like_dom"/>
</dbReference>
<evidence type="ECO:0000256" key="1">
    <source>
        <dbReference type="SAM" id="SignalP"/>
    </source>
</evidence>
<name>A0A4R6B1W9_9RHOB</name>
<evidence type="ECO:0000313" key="3">
    <source>
        <dbReference type="EMBL" id="TDL89238.1"/>
    </source>
</evidence>
<sequence length="295" mass="32553">MPNCSRGTLILCLAALLASAAAQAQQAQFLDSFTWSSSGAAEFGGFSGLELAPDGESFFAMSDSGMLATGALIRENGKIVGVSEAQLNQLMRQNGNPLTGFAADAEGLALAKDGRLYVSFEGFHRVAFLAPQSYVTRHIPRDPAFETQQRNSSFEALALDPQGRPITLPERSGAWERPFPVFRLEGNTWSQPYTLRRDGKYLPVGADTGPDDRLYLLERHFTGIAFTSRVRSFAFTPTGLVDERLVLQTPAGRHDNLEGISVWQDEDGRIRLTMISDDNFNFFQRTQFVEYALEP</sequence>
<dbReference type="PIRSF" id="PIRSF031900">
    <property type="entry name" value="UCP031900"/>
    <property type="match status" value="1"/>
</dbReference>
<dbReference type="AlphaFoldDB" id="A0A4R6B1W9"/>
<accession>A0A4R6B1W9</accession>
<feature type="domain" description="Phytase-like" evidence="2">
    <location>
        <begin position="42"/>
        <end position="280"/>
    </location>
</feature>
<dbReference type="InterPro" id="IPR014567">
    <property type="entry name" value="UCP031900"/>
</dbReference>
<organism evidence="3 4">
    <name type="scientific">Meridianimarinicoccus aquatilis</name>
    <dbReference type="NCBI Taxonomy" id="2552766"/>
    <lineage>
        <taxon>Bacteria</taxon>
        <taxon>Pseudomonadati</taxon>
        <taxon>Pseudomonadota</taxon>
        <taxon>Alphaproteobacteria</taxon>
        <taxon>Rhodobacterales</taxon>
        <taxon>Paracoccaceae</taxon>
        <taxon>Meridianimarinicoccus</taxon>
    </lineage>
</organism>
<dbReference type="SUPFAM" id="SSF101898">
    <property type="entry name" value="NHL repeat"/>
    <property type="match status" value="1"/>
</dbReference>
<evidence type="ECO:0000313" key="4">
    <source>
        <dbReference type="Proteomes" id="UP000294562"/>
    </source>
</evidence>
<dbReference type="OrthoDB" id="9798693at2"/>
<dbReference type="Pfam" id="PF13449">
    <property type="entry name" value="Phytase-like"/>
    <property type="match status" value="1"/>
</dbReference>